<gene>
    <name evidence="7" type="ORF">Scep_013401</name>
</gene>
<comment type="similarity">
    <text evidence="2">Belongs to the major facilitator superfamily. Sugar transporter (TC 2.A.1.1) family.</text>
</comment>
<evidence type="ECO:0000256" key="6">
    <source>
        <dbReference type="ARBA" id="ARBA00023136"/>
    </source>
</evidence>
<sequence length="74" mass="7907">MAVSSTACKEYPVLAGFRGSSSSRACLVAACEGLMFGYDIGISGGVTSMPSFLEAFFPDVYRKEQGIVSSNQYY</sequence>
<comment type="subcellular location">
    <subcellularLocation>
        <location evidence="1">Membrane</location>
    </subcellularLocation>
</comment>
<evidence type="ECO:0000256" key="4">
    <source>
        <dbReference type="ARBA" id="ARBA00022692"/>
    </source>
</evidence>
<keyword evidence="5" id="KW-1133">Transmembrane helix</keyword>
<proteinExistence type="inferred from homology"/>
<reference evidence="7 8" key="1">
    <citation type="submission" date="2024-01" db="EMBL/GenBank/DDBJ databases">
        <title>Genome assemblies of Stephania.</title>
        <authorList>
            <person name="Yang L."/>
        </authorList>
    </citation>
    <scope>NUCLEOTIDE SEQUENCE [LARGE SCALE GENOMIC DNA]</scope>
    <source>
        <strain evidence="7">JXDWG</strain>
        <tissue evidence="7">Leaf</tissue>
    </source>
</reference>
<keyword evidence="4" id="KW-0812">Transmembrane</keyword>
<evidence type="ECO:0000256" key="2">
    <source>
        <dbReference type="ARBA" id="ARBA00010992"/>
    </source>
</evidence>
<evidence type="ECO:0000256" key="3">
    <source>
        <dbReference type="ARBA" id="ARBA00022448"/>
    </source>
</evidence>
<keyword evidence="8" id="KW-1185">Reference proteome</keyword>
<dbReference type="AlphaFoldDB" id="A0AAP0JH10"/>
<protein>
    <submittedName>
        <fullName evidence="7">Uncharacterized protein</fullName>
    </submittedName>
</protein>
<name>A0AAP0JH10_9MAGN</name>
<evidence type="ECO:0000256" key="5">
    <source>
        <dbReference type="ARBA" id="ARBA00022989"/>
    </source>
</evidence>
<accession>A0AAP0JH10</accession>
<organism evidence="7 8">
    <name type="scientific">Stephania cephalantha</name>
    <dbReference type="NCBI Taxonomy" id="152367"/>
    <lineage>
        <taxon>Eukaryota</taxon>
        <taxon>Viridiplantae</taxon>
        <taxon>Streptophyta</taxon>
        <taxon>Embryophyta</taxon>
        <taxon>Tracheophyta</taxon>
        <taxon>Spermatophyta</taxon>
        <taxon>Magnoliopsida</taxon>
        <taxon>Ranunculales</taxon>
        <taxon>Menispermaceae</taxon>
        <taxon>Menispermoideae</taxon>
        <taxon>Cissampelideae</taxon>
        <taxon>Stephania</taxon>
    </lineage>
</organism>
<comment type="caution">
    <text evidence="7">The sequence shown here is derived from an EMBL/GenBank/DDBJ whole genome shotgun (WGS) entry which is preliminary data.</text>
</comment>
<keyword evidence="3" id="KW-0813">Transport</keyword>
<dbReference type="Pfam" id="PF00083">
    <property type="entry name" value="Sugar_tr"/>
    <property type="match status" value="1"/>
</dbReference>
<dbReference type="Proteomes" id="UP001419268">
    <property type="component" value="Unassembled WGS sequence"/>
</dbReference>
<dbReference type="EMBL" id="JBBNAG010000005">
    <property type="protein sequence ID" value="KAK9133873.1"/>
    <property type="molecule type" value="Genomic_DNA"/>
</dbReference>
<dbReference type="GO" id="GO:0015144">
    <property type="term" value="F:carbohydrate transmembrane transporter activity"/>
    <property type="evidence" value="ECO:0007669"/>
    <property type="project" value="InterPro"/>
</dbReference>
<dbReference type="PANTHER" id="PTHR23500:SF574">
    <property type="entry name" value="SUGAR TRANSPORT PROTEIN 1"/>
    <property type="match status" value="1"/>
</dbReference>
<keyword evidence="6" id="KW-0472">Membrane</keyword>
<evidence type="ECO:0000256" key="1">
    <source>
        <dbReference type="ARBA" id="ARBA00004370"/>
    </source>
</evidence>
<evidence type="ECO:0000313" key="8">
    <source>
        <dbReference type="Proteomes" id="UP001419268"/>
    </source>
</evidence>
<dbReference type="InterPro" id="IPR045262">
    <property type="entry name" value="STP/PLT_plant"/>
</dbReference>
<dbReference type="PANTHER" id="PTHR23500">
    <property type="entry name" value="SOLUTE CARRIER FAMILY 2, FACILITATED GLUCOSE TRANSPORTER"/>
    <property type="match status" value="1"/>
</dbReference>
<dbReference type="InterPro" id="IPR005828">
    <property type="entry name" value="MFS_sugar_transport-like"/>
</dbReference>
<evidence type="ECO:0000313" key="7">
    <source>
        <dbReference type="EMBL" id="KAK9133873.1"/>
    </source>
</evidence>
<dbReference type="GO" id="GO:0016020">
    <property type="term" value="C:membrane"/>
    <property type="evidence" value="ECO:0007669"/>
    <property type="project" value="UniProtKB-SubCell"/>
</dbReference>